<gene>
    <name evidence="3 5" type="primary">groES</name>
    <name evidence="3" type="synonym">groS</name>
    <name evidence="5" type="ORF">CMTB2_08147</name>
    <name evidence="6" type="ORF">FE773_02400</name>
</gene>
<evidence type="ECO:0000256" key="1">
    <source>
        <dbReference type="ARBA" id="ARBA00006975"/>
    </source>
</evidence>
<dbReference type="NCBIfam" id="NF001537">
    <property type="entry name" value="PRK00364.3-3"/>
    <property type="match status" value="1"/>
</dbReference>
<dbReference type="PANTHER" id="PTHR10772">
    <property type="entry name" value="10 KDA HEAT SHOCK PROTEIN"/>
    <property type="match status" value="1"/>
</dbReference>
<evidence type="ECO:0000313" key="5">
    <source>
        <dbReference type="EMBL" id="EDM23491.1"/>
    </source>
</evidence>
<dbReference type="NCBIfam" id="NF001531">
    <property type="entry name" value="PRK00364.2-2"/>
    <property type="match status" value="1"/>
</dbReference>
<dbReference type="EMBL" id="CP040463">
    <property type="protein sequence ID" value="QCT94064.1"/>
    <property type="molecule type" value="Genomic_DNA"/>
</dbReference>
<dbReference type="GO" id="GO:0051082">
    <property type="term" value="F:unfolded protein binding"/>
    <property type="evidence" value="ECO:0007669"/>
    <property type="project" value="TreeGrafter"/>
</dbReference>
<evidence type="ECO:0000256" key="2">
    <source>
        <dbReference type="ARBA" id="ARBA00023186"/>
    </source>
</evidence>
<dbReference type="GO" id="GO:0005737">
    <property type="term" value="C:cytoplasm"/>
    <property type="evidence" value="ECO:0007669"/>
    <property type="project" value="UniProtKB-SubCell"/>
</dbReference>
<dbReference type="EMBL" id="ABCJ01000005">
    <property type="protein sequence ID" value="EDM23491.1"/>
    <property type="molecule type" value="Genomic_DNA"/>
</dbReference>
<evidence type="ECO:0000256" key="3">
    <source>
        <dbReference type="HAMAP-Rule" id="MF_00580"/>
    </source>
</evidence>
<keyword evidence="8" id="KW-1185">Reference proteome</keyword>
<dbReference type="InterPro" id="IPR037124">
    <property type="entry name" value="Chaperonin_GroES_sf"/>
</dbReference>
<dbReference type="GO" id="GO:0005524">
    <property type="term" value="F:ATP binding"/>
    <property type="evidence" value="ECO:0007669"/>
    <property type="project" value="InterPro"/>
</dbReference>
<name>A0AAI9AH27_9BACT</name>
<protein>
    <recommendedName>
        <fullName evidence="3">Co-chaperonin GroES</fullName>
    </recommendedName>
    <alternativeName>
        <fullName evidence="3">10 kDa chaperonin</fullName>
    </alternativeName>
    <alternativeName>
        <fullName evidence="3">Chaperonin-10</fullName>
        <shortName evidence="3">Cpn10</shortName>
    </alternativeName>
</protein>
<keyword evidence="2 3" id="KW-0143">Chaperone</keyword>
<dbReference type="AlphaFoldDB" id="A0AAI9AH27"/>
<comment type="subunit">
    <text evidence="3">Heptamer of 7 subunits arranged in a ring. Interacts with the chaperonin GroEL.</text>
</comment>
<proteinExistence type="inferred from homology"/>
<dbReference type="InterPro" id="IPR020818">
    <property type="entry name" value="Chaperonin_GroES"/>
</dbReference>
<dbReference type="HAMAP" id="MF_00580">
    <property type="entry name" value="CH10"/>
    <property type="match status" value="1"/>
</dbReference>
<evidence type="ECO:0000313" key="8">
    <source>
        <dbReference type="Proteomes" id="UP000306825"/>
    </source>
</evidence>
<dbReference type="InterPro" id="IPR011032">
    <property type="entry name" value="GroES-like_sf"/>
</dbReference>
<dbReference type="GO" id="GO:0044183">
    <property type="term" value="F:protein folding chaperone"/>
    <property type="evidence" value="ECO:0007669"/>
    <property type="project" value="InterPro"/>
</dbReference>
<dbReference type="Gene3D" id="2.30.33.40">
    <property type="entry name" value="GroES chaperonin"/>
    <property type="match status" value="1"/>
</dbReference>
<evidence type="ECO:0000256" key="4">
    <source>
        <dbReference type="RuleBase" id="RU000535"/>
    </source>
</evidence>
<dbReference type="SMART" id="SM00883">
    <property type="entry name" value="Cpn10"/>
    <property type="match status" value="1"/>
</dbReference>
<dbReference type="Proteomes" id="UP000003288">
    <property type="component" value="Unassembled WGS sequence"/>
</dbReference>
<dbReference type="GO" id="GO:0051087">
    <property type="term" value="F:protein-folding chaperone binding"/>
    <property type="evidence" value="ECO:0007669"/>
    <property type="project" value="TreeGrafter"/>
</dbReference>
<dbReference type="FunFam" id="2.30.33.40:FF:000001">
    <property type="entry name" value="10 kDa chaperonin"/>
    <property type="match status" value="1"/>
</dbReference>
<dbReference type="RefSeq" id="WP_007474715.1">
    <property type="nucleotide sequence ID" value="NZ_ABCJ01000005.1"/>
</dbReference>
<dbReference type="Pfam" id="PF00166">
    <property type="entry name" value="Cpn10"/>
    <property type="match status" value="1"/>
</dbReference>
<dbReference type="PANTHER" id="PTHR10772:SF58">
    <property type="entry name" value="CO-CHAPERONIN GROES"/>
    <property type="match status" value="1"/>
</dbReference>
<dbReference type="CDD" id="cd00320">
    <property type="entry name" value="cpn10"/>
    <property type="match status" value="1"/>
</dbReference>
<dbReference type="SUPFAM" id="SSF50129">
    <property type="entry name" value="GroES-like"/>
    <property type="match status" value="1"/>
</dbReference>
<accession>A0AAI9AH27</accession>
<comment type="similarity">
    <text evidence="1 3 4">Belongs to the GroES chaperonin family.</text>
</comment>
<reference evidence="5 7" key="1">
    <citation type="journal article" date="2011" name="Stand. Genomic Sci.">
        <title>Draft genome sequence of Caminibacter mediatlanticus strain TB-2, an epsilonproteobacterium isolated from a deep-sea hydrothermal vent.</title>
        <authorList>
            <person name="Giovannelli D."/>
            <person name="Ferriera S."/>
            <person name="Johnson J."/>
            <person name="Kravitz S."/>
            <person name="Perez-Rodriguez I."/>
            <person name="Ricci J."/>
            <person name="O'Brien C."/>
            <person name="Voordeckers J.W."/>
            <person name="Bini E."/>
            <person name="Vetriani C."/>
        </authorList>
    </citation>
    <scope>NUCLEOTIDE SEQUENCE [LARGE SCALE GENOMIC DNA]</scope>
    <source>
        <strain evidence="5 7">TB-2</strain>
    </source>
</reference>
<evidence type="ECO:0000313" key="6">
    <source>
        <dbReference type="EMBL" id="QCT94064.1"/>
    </source>
</evidence>
<comment type="function">
    <text evidence="3 4">Together with the chaperonin GroEL, plays an essential role in assisting protein folding. The GroEL-GroES system forms a nano-cage that allows encapsulation of the non-native substrate proteins and provides a physical environment optimized to promote and accelerate protein folding. GroES binds to the apical surface of the GroEL ring, thereby capping the opening of the GroEL channel.</text>
</comment>
<dbReference type="GO" id="GO:0046872">
    <property type="term" value="F:metal ion binding"/>
    <property type="evidence" value="ECO:0007669"/>
    <property type="project" value="TreeGrafter"/>
</dbReference>
<reference evidence="6 8" key="2">
    <citation type="submission" date="2019-05" db="EMBL/GenBank/DDBJ databases">
        <title>A comparative analysis of the Nautiliaceae.</title>
        <authorList>
            <person name="Grosche A."/>
            <person name="Smedile F."/>
            <person name="Vetriani C."/>
        </authorList>
    </citation>
    <scope>NUCLEOTIDE SEQUENCE [LARGE SCALE GENOMIC DNA]</scope>
    <source>
        <strain evidence="6 8">TB-2</strain>
    </source>
</reference>
<sequence length="91" mass="10116">MFKPLGQRVLVERLEEEAKTASGIIIPDNAKEKPLEGKVIAISKEVEEDENMPIKEGDIVVFAKYAGTDITIEGKEYLVLNTDDILGKLEK</sequence>
<keyword evidence="3" id="KW-0963">Cytoplasm</keyword>
<evidence type="ECO:0000313" key="7">
    <source>
        <dbReference type="Proteomes" id="UP000003288"/>
    </source>
</evidence>
<dbReference type="Proteomes" id="UP000306825">
    <property type="component" value="Chromosome"/>
</dbReference>
<organism evidence="5 7">
    <name type="scientific">Caminibacter mediatlanticus TB-2</name>
    <dbReference type="NCBI Taxonomy" id="391592"/>
    <lineage>
        <taxon>Bacteria</taxon>
        <taxon>Pseudomonadati</taxon>
        <taxon>Campylobacterota</taxon>
        <taxon>Epsilonproteobacteria</taxon>
        <taxon>Nautiliales</taxon>
        <taxon>Nautiliaceae</taxon>
        <taxon>Caminibacter</taxon>
    </lineage>
</organism>
<dbReference type="PRINTS" id="PR00297">
    <property type="entry name" value="CHAPERONIN10"/>
</dbReference>
<comment type="subcellular location">
    <subcellularLocation>
        <location evidence="3">Cytoplasm</location>
    </subcellularLocation>
</comment>